<accession>A0A2V3UWM7</accession>
<dbReference type="EMBL" id="QJJM01000009">
    <property type="protein sequence ID" value="PXW73813.1"/>
    <property type="molecule type" value="Genomic_DNA"/>
</dbReference>
<evidence type="ECO:0000313" key="2">
    <source>
        <dbReference type="Proteomes" id="UP000248014"/>
    </source>
</evidence>
<dbReference type="AlphaFoldDB" id="A0A2V3UWM7"/>
<name>A0A2V3UWM7_9SPHN</name>
<protein>
    <submittedName>
        <fullName evidence="1">Uncharacterized protein</fullName>
    </submittedName>
</protein>
<dbReference type="Proteomes" id="UP000248014">
    <property type="component" value="Unassembled WGS sequence"/>
</dbReference>
<organism evidence="1 2">
    <name type="scientific">Blastomonas natatoria</name>
    <dbReference type="NCBI Taxonomy" id="34015"/>
    <lineage>
        <taxon>Bacteria</taxon>
        <taxon>Pseudomonadati</taxon>
        <taxon>Pseudomonadota</taxon>
        <taxon>Alphaproteobacteria</taxon>
        <taxon>Sphingomonadales</taxon>
        <taxon>Sphingomonadaceae</taxon>
        <taxon>Blastomonas</taxon>
    </lineage>
</organism>
<sequence length="79" mass="8951">MHNHGDRQADMNPPYIGSRQAYEDACKLLSHYGETAGLEASDRAEAARARGNHIHFCHWRQIERLLVILSIDQSIGTIH</sequence>
<evidence type="ECO:0000313" key="1">
    <source>
        <dbReference type="EMBL" id="PXW73813.1"/>
    </source>
</evidence>
<proteinExistence type="predicted"/>
<comment type="caution">
    <text evidence="1">The sequence shown here is derived from an EMBL/GenBank/DDBJ whole genome shotgun (WGS) entry which is preliminary data.</text>
</comment>
<keyword evidence="2" id="KW-1185">Reference proteome</keyword>
<gene>
    <name evidence="1" type="ORF">C7451_109100</name>
</gene>
<reference evidence="1 2" key="1">
    <citation type="submission" date="2018-05" db="EMBL/GenBank/DDBJ databases">
        <title>Genomic Encyclopedia of Type Strains, Phase IV (KMG-IV): sequencing the most valuable type-strain genomes for metagenomic binning, comparative biology and taxonomic classification.</title>
        <authorList>
            <person name="Goeker M."/>
        </authorList>
    </citation>
    <scope>NUCLEOTIDE SEQUENCE [LARGE SCALE GENOMIC DNA]</scope>
    <source>
        <strain evidence="1 2">DSM 3183</strain>
    </source>
</reference>